<proteinExistence type="predicted"/>
<dbReference type="PRINTS" id="PR00111">
    <property type="entry name" value="ABHYDROLASE"/>
</dbReference>
<evidence type="ECO:0000313" key="3">
    <source>
        <dbReference type="Proteomes" id="UP000245086"/>
    </source>
</evidence>
<feature type="domain" description="AB hydrolase-1" evidence="1">
    <location>
        <begin position="61"/>
        <end position="293"/>
    </location>
</feature>
<name>A0A2P2EBF7_9PROT</name>
<dbReference type="Pfam" id="PF00561">
    <property type="entry name" value="Abhydrolase_1"/>
    <property type="match status" value="1"/>
</dbReference>
<sequence length="306" mass="33373">MGMRLLAVLGLVILMSLGAYAWTPDQSRVSLEAKYLQSRADLIDIDGVSLHVRESGAKTAPAIILLHGFGSSLQTWDGWVESLSQSYRVVRLDLPGSGLSSPDPTGNYTDERTRALILGLMDRLKIKRAVIIGNSIGGRLAWGLAARHPERVSRLVLIAPDGFASPGFNYGQKADVPLTLSLMVYVLPKALYRPNIEAAYGDPSRLDDVVLDRYYDLTLAPGSRKALLARMAQTVLEDPRQLLPTISQPVLLLWGDRDALIPPANAQDYLKALPKARLVTFPGLGHVPHEEDPAQSLVPVLAFLRG</sequence>
<dbReference type="PANTHER" id="PTHR46438:SF11">
    <property type="entry name" value="LIPASE-RELATED"/>
    <property type="match status" value="1"/>
</dbReference>
<comment type="caution">
    <text evidence="2">The sequence shown here is derived from an EMBL/GenBank/DDBJ whole genome shotgun (WGS) entry which is preliminary data.</text>
</comment>
<evidence type="ECO:0000259" key="1">
    <source>
        <dbReference type="Pfam" id="PF00561"/>
    </source>
</evidence>
<accession>A0A2P2EBF7</accession>
<dbReference type="SUPFAM" id="SSF53474">
    <property type="entry name" value="alpha/beta-Hydrolases"/>
    <property type="match status" value="1"/>
</dbReference>
<keyword evidence="2" id="KW-0378">Hydrolase</keyword>
<protein>
    <submittedName>
        <fullName evidence="2">4,5:9,10-diseco-3-hydroxy-5,9,17-trioxoandrosta-1(10),2-diene-4-oate hydrolase</fullName>
        <ecNumber evidence="2">3.7.1.17</ecNumber>
    </submittedName>
</protein>
<dbReference type="Gene3D" id="3.40.50.1820">
    <property type="entry name" value="alpha/beta hydrolase"/>
    <property type="match status" value="1"/>
</dbReference>
<evidence type="ECO:0000313" key="2">
    <source>
        <dbReference type="EMBL" id="GBF58406.1"/>
    </source>
</evidence>
<dbReference type="AlphaFoldDB" id="A0A2P2EBF7"/>
<dbReference type="EMBL" id="BFBR01000006">
    <property type="protein sequence ID" value="GBF58406.1"/>
    <property type="molecule type" value="Genomic_DNA"/>
</dbReference>
<dbReference type="PANTHER" id="PTHR46438">
    <property type="entry name" value="ALPHA/BETA-HYDROLASES SUPERFAMILY PROTEIN"/>
    <property type="match status" value="1"/>
</dbReference>
<keyword evidence="3" id="KW-1185">Reference proteome</keyword>
<dbReference type="Proteomes" id="UP000245086">
    <property type="component" value="Unassembled WGS sequence"/>
</dbReference>
<reference evidence="2 3" key="1">
    <citation type="journal article" date="2018" name="Genome Announc.">
        <title>Draft Genome Sequence of "Candidatus Phycosocius bacilliformis," an Alphaproteobacterial Ectosymbiont of the Hydrocarbon-Producing Green Alga Botryococcus braunii.</title>
        <authorList>
            <person name="Tanabe Y."/>
            <person name="Yamaguchi H."/>
            <person name="Watanabe M.M."/>
        </authorList>
    </citation>
    <scope>NUCLEOTIDE SEQUENCE [LARGE SCALE GENOMIC DNA]</scope>
    <source>
        <strain evidence="2 3">BOTRYCO-2</strain>
    </source>
</reference>
<dbReference type="InterPro" id="IPR000073">
    <property type="entry name" value="AB_hydrolase_1"/>
</dbReference>
<dbReference type="RefSeq" id="WP_305790464.1">
    <property type="nucleotide sequence ID" value="NZ_BFBR01000006.1"/>
</dbReference>
<dbReference type="GO" id="GO:0102296">
    <property type="term" value="F:4,5-9,10-diseco-3-hydroxy-5,9,17-trioxoandrosta-1(10),2-diene-4-oate hydrolase activity"/>
    <property type="evidence" value="ECO:0007669"/>
    <property type="project" value="UniProtKB-EC"/>
</dbReference>
<organism evidence="2 3">
    <name type="scientific">Candidatus Phycosocius bacilliformis</name>
    <dbReference type="NCBI Taxonomy" id="1445552"/>
    <lineage>
        <taxon>Bacteria</taxon>
        <taxon>Pseudomonadati</taxon>
        <taxon>Pseudomonadota</taxon>
        <taxon>Alphaproteobacteria</taxon>
        <taxon>Caulobacterales</taxon>
        <taxon>Caulobacterales incertae sedis</taxon>
        <taxon>Candidatus Phycosocius</taxon>
    </lineage>
</organism>
<gene>
    <name evidence="2" type="primary">hsaD</name>
    <name evidence="2" type="ORF">PbB2_02088</name>
</gene>
<dbReference type="InterPro" id="IPR029058">
    <property type="entry name" value="AB_hydrolase_fold"/>
</dbReference>
<dbReference type="EC" id="3.7.1.17" evidence="2"/>